<evidence type="ECO:0000256" key="12">
    <source>
        <dbReference type="SAM" id="Phobius"/>
    </source>
</evidence>
<keyword evidence="4" id="KW-0997">Cell inner membrane</keyword>
<organism evidence="15 16">
    <name type="scientific">Streptomyces marianii</name>
    <dbReference type="NCBI Taxonomy" id="1817406"/>
    <lineage>
        <taxon>Bacteria</taxon>
        <taxon>Bacillati</taxon>
        <taxon>Actinomycetota</taxon>
        <taxon>Actinomycetes</taxon>
        <taxon>Kitasatosporales</taxon>
        <taxon>Streptomycetaceae</taxon>
        <taxon>Streptomyces</taxon>
    </lineage>
</organism>
<dbReference type="Gene3D" id="3.40.50.300">
    <property type="entry name" value="P-loop containing nucleotide triphosphate hydrolases"/>
    <property type="match status" value="1"/>
</dbReference>
<keyword evidence="16" id="KW-1185">Reference proteome</keyword>
<dbReference type="InterPro" id="IPR003593">
    <property type="entry name" value="AAA+_ATPase"/>
</dbReference>
<dbReference type="GO" id="GO:0015421">
    <property type="term" value="F:ABC-type oligopeptide transporter activity"/>
    <property type="evidence" value="ECO:0007669"/>
    <property type="project" value="TreeGrafter"/>
</dbReference>
<protein>
    <submittedName>
        <fullName evidence="15">ABC transporter ATP-binding protein</fullName>
    </submittedName>
</protein>
<dbReference type="GO" id="GO:0005524">
    <property type="term" value="F:ATP binding"/>
    <property type="evidence" value="ECO:0007669"/>
    <property type="project" value="UniProtKB-KW"/>
</dbReference>
<gene>
    <name evidence="15" type="ORF">FEF34_06380</name>
</gene>
<dbReference type="InterPro" id="IPR027417">
    <property type="entry name" value="P-loop_NTPase"/>
</dbReference>
<evidence type="ECO:0000256" key="1">
    <source>
        <dbReference type="ARBA" id="ARBA00004429"/>
    </source>
</evidence>
<dbReference type="GO" id="GO:0005886">
    <property type="term" value="C:plasma membrane"/>
    <property type="evidence" value="ECO:0007669"/>
    <property type="project" value="UniProtKB-SubCell"/>
</dbReference>
<feature type="transmembrane region" description="Helical" evidence="12">
    <location>
        <begin position="126"/>
        <end position="145"/>
    </location>
</feature>
<dbReference type="Pfam" id="PF00005">
    <property type="entry name" value="ABC_tran"/>
    <property type="match status" value="1"/>
</dbReference>
<feature type="domain" description="ABC transporter" evidence="13">
    <location>
        <begin position="329"/>
        <end position="564"/>
    </location>
</feature>
<dbReference type="InterPro" id="IPR017871">
    <property type="entry name" value="ABC_transporter-like_CS"/>
</dbReference>
<dbReference type="RefSeq" id="WP_138052247.1">
    <property type="nucleotide sequence ID" value="NZ_VAWE01000001.1"/>
</dbReference>
<evidence type="ECO:0000256" key="8">
    <source>
        <dbReference type="ARBA" id="ARBA00022989"/>
    </source>
</evidence>
<dbReference type="PROSITE" id="PS50929">
    <property type="entry name" value="ABC_TM1F"/>
    <property type="match status" value="1"/>
</dbReference>
<evidence type="ECO:0000256" key="3">
    <source>
        <dbReference type="ARBA" id="ARBA00022475"/>
    </source>
</evidence>
<dbReference type="AlphaFoldDB" id="A0A5R9DYT8"/>
<dbReference type="Gene3D" id="1.20.1560.10">
    <property type="entry name" value="ABC transporter type 1, transmembrane domain"/>
    <property type="match status" value="1"/>
</dbReference>
<sequence length="583" mass="61998">MNVWPILRSHRKRLATGLALGLSAACVSLLQPLVIGRIIEAVSSGGSPGGPVLLAAALFATGALLSGLHGYTMGTLGENLVFDIRRVLARRVLRARLPDFQRWAQGDLLNRMVTDTSMARVTMSSALAQVTSSVFSVLGCLTLMALIDLRLLGVTVGCLGAASLVSVVLARRIRKQAVANRTDTSRYATAVARVLGSMSTVKSSCAEAREAETLDGLAGRARRSGIRVSVLSAGLGPAINVGSQIALTVVVAWGMARVATGDLSLSALTAFVMYLFYLVSPLLATFTSIGRLQQGRAAIDRLGELADLPQESGPPAPATRAQPRSGQAVEFERVSFRYDGSGRNALHEVSFGVPAHGLTAIVGPSGAGKSTLFRLVERFYEPDSGRVLLYGADAASMPLNQVRRLTGHVEQDHPLMRGSVRDNLIYACPSAGEDDIAEALRLVRLDQAVESLPERLDTVLGERGHGLSGGEQQRLAVARALLPRPSVVLLDEASANLDADTEAELRGVVASIARDRAVVTIAHRLSTVVEADQIVVMEAGRVRAVGTHPDLIRRDDLYRRLVVRQFASVPEDHALATQPFEAG</sequence>
<keyword evidence="6" id="KW-0547">Nucleotide-binding</keyword>
<dbReference type="PANTHER" id="PTHR43394:SF1">
    <property type="entry name" value="ATP-BINDING CASSETTE SUB-FAMILY B MEMBER 10, MITOCHONDRIAL"/>
    <property type="match status" value="1"/>
</dbReference>
<evidence type="ECO:0000259" key="13">
    <source>
        <dbReference type="PROSITE" id="PS50893"/>
    </source>
</evidence>
<comment type="subcellular location">
    <subcellularLocation>
        <location evidence="1">Cell inner membrane</location>
        <topology evidence="1">Multi-pass membrane protein</topology>
    </subcellularLocation>
</comment>
<dbReference type="EMBL" id="VAWE01000001">
    <property type="protein sequence ID" value="TLQ42831.1"/>
    <property type="molecule type" value="Genomic_DNA"/>
</dbReference>
<evidence type="ECO:0000256" key="11">
    <source>
        <dbReference type="SAM" id="MobiDB-lite"/>
    </source>
</evidence>
<evidence type="ECO:0000313" key="15">
    <source>
        <dbReference type="EMBL" id="TLQ42831.1"/>
    </source>
</evidence>
<dbReference type="SUPFAM" id="SSF52540">
    <property type="entry name" value="P-loop containing nucleoside triphosphate hydrolases"/>
    <property type="match status" value="1"/>
</dbReference>
<comment type="similarity">
    <text evidence="10">Belongs to the ABC transporter superfamily. Siderophore-Fe(3+) uptake transporter (SIUT) (TC 3.A.1.21) family.</text>
</comment>
<name>A0A5R9DYT8_9ACTN</name>
<dbReference type="Pfam" id="PF00664">
    <property type="entry name" value="ABC_membrane"/>
    <property type="match status" value="1"/>
</dbReference>
<dbReference type="InterPro" id="IPR039421">
    <property type="entry name" value="Type_1_exporter"/>
</dbReference>
<keyword evidence="3" id="KW-1003">Cell membrane</keyword>
<evidence type="ECO:0000256" key="7">
    <source>
        <dbReference type="ARBA" id="ARBA00022840"/>
    </source>
</evidence>
<proteinExistence type="inferred from homology"/>
<accession>A0A5R9DYT8</accession>
<feature type="domain" description="ABC transmembrane type-1" evidence="14">
    <location>
        <begin position="15"/>
        <end position="294"/>
    </location>
</feature>
<dbReference type="SMART" id="SM00382">
    <property type="entry name" value="AAA"/>
    <property type="match status" value="1"/>
</dbReference>
<evidence type="ECO:0000256" key="9">
    <source>
        <dbReference type="ARBA" id="ARBA00023136"/>
    </source>
</evidence>
<dbReference type="PROSITE" id="PS00211">
    <property type="entry name" value="ABC_TRANSPORTER_1"/>
    <property type="match status" value="1"/>
</dbReference>
<dbReference type="PROSITE" id="PS50893">
    <property type="entry name" value="ABC_TRANSPORTER_2"/>
    <property type="match status" value="1"/>
</dbReference>
<feature type="transmembrane region" description="Helical" evidence="12">
    <location>
        <begin position="151"/>
        <end position="170"/>
    </location>
</feature>
<keyword evidence="9 12" id="KW-0472">Membrane</keyword>
<dbReference type="SUPFAM" id="SSF90123">
    <property type="entry name" value="ABC transporter transmembrane region"/>
    <property type="match status" value="1"/>
</dbReference>
<comment type="caution">
    <text evidence="15">The sequence shown here is derived from an EMBL/GenBank/DDBJ whole genome shotgun (WGS) entry which is preliminary data.</text>
</comment>
<dbReference type="GO" id="GO:0016887">
    <property type="term" value="F:ATP hydrolysis activity"/>
    <property type="evidence" value="ECO:0007669"/>
    <property type="project" value="InterPro"/>
</dbReference>
<reference evidence="15 16" key="1">
    <citation type="submission" date="2019-05" db="EMBL/GenBank/DDBJ databases">
        <title>Streptomyces marianii sp. nov., a novel marine actinomycete from southern coast of India.</title>
        <authorList>
            <person name="Iniyan A.M."/>
            <person name="Wink J."/>
            <person name="Ramprasad E."/>
            <person name="Ramana C.V."/>
            <person name="Bunk B."/>
            <person name="Sproer C."/>
            <person name="Joseph F.-J.R.S."/>
            <person name="Vincent S.G.P."/>
        </authorList>
    </citation>
    <scope>NUCLEOTIDE SEQUENCE [LARGE SCALE GENOMIC DNA]</scope>
    <source>
        <strain evidence="15 16">ICN19</strain>
    </source>
</reference>
<evidence type="ECO:0000256" key="10">
    <source>
        <dbReference type="ARBA" id="ARBA00023455"/>
    </source>
</evidence>
<dbReference type="CDD" id="cd18551">
    <property type="entry name" value="ABC_6TM_LmrA_like"/>
    <property type="match status" value="1"/>
</dbReference>
<feature type="transmembrane region" description="Helical" evidence="12">
    <location>
        <begin position="265"/>
        <end position="286"/>
    </location>
</feature>
<dbReference type="PANTHER" id="PTHR43394">
    <property type="entry name" value="ATP-DEPENDENT PERMEASE MDL1, MITOCHONDRIAL"/>
    <property type="match status" value="1"/>
</dbReference>
<feature type="transmembrane region" description="Helical" evidence="12">
    <location>
        <begin position="230"/>
        <end position="253"/>
    </location>
</feature>
<keyword evidence="5 12" id="KW-0812">Transmembrane</keyword>
<keyword evidence="8 12" id="KW-1133">Transmembrane helix</keyword>
<dbReference type="InterPro" id="IPR003439">
    <property type="entry name" value="ABC_transporter-like_ATP-bd"/>
</dbReference>
<feature type="transmembrane region" description="Helical" evidence="12">
    <location>
        <begin position="52"/>
        <end position="71"/>
    </location>
</feature>
<dbReference type="InterPro" id="IPR011527">
    <property type="entry name" value="ABC1_TM_dom"/>
</dbReference>
<evidence type="ECO:0000313" key="16">
    <source>
        <dbReference type="Proteomes" id="UP000305921"/>
    </source>
</evidence>
<evidence type="ECO:0000256" key="6">
    <source>
        <dbReference type="ARBA" id="ARBA00022741"/>
    </source>
</evidence>
<dbReference type="FunFam" id="3.40.50.300:FF:000221">
    <property type="entry name" value="Multidrug ABC transporter ATP-binding protein"/>
    <property type="match status" value="1"/>
</dbReference>
<evidence type="ECO:0000259" key="14">
    <source>
        <dbReference type="PROSITE" id="PS50929"/>
    </source>
</evidence>
<dbReference type="InterPro" id="IPR036640">
    <property type="entry name" value="ABC1_TM_sf"/>
</dbReference>
<evidence type="ECO:0000256" key="4">
    <source>
        <dbReference type="ARBA" id="ARBA00022519"/>
    </source>
</evidence>
<evidence type="ECO:0000256" key="2">
    <source>
        <dbReference type="ARBA" id="ARBA00022448"/>
    </source>
</evidence>
<keyword evidence="2" id="KW-0813">Transport</keyword>
<feature type="region of interest" description="Disordered" evidence="11">
    <location>
        <begin position="308"/>
        <end position="327"/>
    </location>
</feature>
<evidence type="ECO:0000256" key="5">
    <source>
        <dbReference type="ARBA" id="ARBA00022692"/>
    </source>
</evidence>
<dbReference type="Proteomes" id="UP000305921">
    <property type="component" value="Unassembled WGS sequence"/>
</dbReference>
<keyword evidence="7 15" id="KW-0067">ATP-binding</keyword>
<dbReference type="OrthoDB" id="9806127at2"/>